<dbReference type="InterPro" id="IPR001910">
    <property type="entry name" value="Inosine/uridine_hydrolase_dom"/>
</dbReference>
<dbReference type="PANTHER" id="PTHR46190">
    <property type="entry name" value="SI:CH211-201H21.5-RELATED"/>
    <property type="match status" value="1"/>
</dbReference>
<dbReference type="OMA" id="DHYRARR"/>
<dbReference type="InterPro" id="IPR052775">
    <property type="entry name" value="IUN_hydrolase"/>
</dbReference>
<dbReference type="STRING" id="6832.A0A553PNM0"/>
<feature type="domain" description="Inosine/uridine-preferring nucleoside hydrolase" evidence="2">
    <location>
        <begin position="56"/>
        <end position="257"/>
    </location>
</feature>
<name>A0A553PNM0_TIGCA</name>
<dbReference type="PANTHER" id="PTHR46190:SF1">
    <property type="entry name" value="SI:CH211-201H21.5"/>
    <property type="match status" value="1"/>
</dbReference>
<feature type="non-terminal residue" evidence="3">
    <location>
        <position position="261"/>
    </location>
</feature>
<sequence>MAAALDVRVMNQDQATLGLHTKGLMVMEQPTCICNGPKFNSNVDHYRARRRDGFSKSIPVHRGSESALIMTPKDAEGYHGSDGFNDVQFGTTPDVTRVQEEGAVLAICRHVRENPGEVTLVALGPLTNVALAFKLCPDITSQIKEMFIMGGNCEGVGNVSMSAEFNFYVDPEAAFVVLNKNNCPTYIATWELCYKYCKVDMDWRLNCLGKIDTPQAKMMNALEKVWYDNYSFHPDHFIMCDQLAMAAALDVRVMTKTKRHW</sequence>
<dbReference type="SUPFAM" id="SSF53590">
    <property type="entry name" value="Nucleoside hydrolase"/>
    <property type="match status" value="1"/>
</dbReference>
<gene>
    <name evidence="3" type="ORF">TCAL_14024</name>
</gene>
<evidence type="ECO:0000256" key="1">
    <source>
        <dbReference type="ARBA" id="ARBA00009176"/>
    </source>
</evidence>
<dbReference type="Pfam" id="PF01156">
    <property type="entry name" value="IU_nuc_hydro"/>
    <property type="match status" value="1"/>
</dbReference>
<dbReference type="Gene3D" id="3.90.245.10">
    <property type="entry name" value="Ribonucleoside hydrolase-like"/>
    <property type="match status" value="1"/>
</dbReference>
<comment type="similarity">
    <text evidence="1">Belongs to the IUNH family.</text>
</comment>
<reference evidence="3 4" key="1">
    <citation type="journal article" date="2018" name="Nat. Ecol. Evol.">
        <title>Genomic signatures of mitonuclear coevolution across populations of Tigriopus californicus.</title>
        <authorList>
            <person name="Barreto F.S."/>
            <person name="Watson E.T."/>
            <person name="Lima T.G."/>
            <person name="Willett C.S."/>
            <person name="Edmands S."/>
            <person name="Li W."/>
            <person name="Burton R.S."/>
        </authorList>
    </citation>
    <scope>NUCLEOTIDE SEQUENCE [LARGE SCALE GENOMIC DNA]</scope>
    <source>
        <strain evidence="3 4">San Diego</strain>
    </source>
</reference>
<dbReference type="AlphaFoldDB" id="A0A553PNM0"/>
<evidence type="ECO:0000259" key="2">
    <source>
        <dbReference type="Pfam" id="PF01156"/>
    </source>
</evidence>
<dbReference type="Proteomes" id="UP000318571">
    <property type="component" value="Chromosome 6"/>
</dbReference>
<protein>
    <recommendedName>
        <fullName evidence="2">Inosine/uridine-preferring nucleoside hydrolase domain-containing protein</fullName>
    </recommendedName>
</protein>
<proteinExistence type="inferred from homology"/>
<accession>A0A553PNM0</accession>
<organism evidence="3 4">
    <name type="scientific">Tigriopus californicus</name>
    <name type="common">Marine copepod</name>
    <dbReference type="NCBI Taxonomy" id="6832"/>
    <lineage>
        <taxon>Eukaryota</taxon>
        <taxon>Metazoa</taxon>
        <taxon>Ecdysozoa</taxon>
        <taxon>Arthropoda</taxon>
        <taxon>Crustacea</taxon>
        <taxon>Multicrustacea</taxon>
        <taxon>Hexanauplia</taxon>
        <taxon>Copepoda</taxon>
        <taxon>Harpacticoida</taxon>
        <taxon>Harpacticidae</taxon>
        <taxon>Tigriopus</taxon>
    </lineage>
</organism>
<evidence type="ECO:0000313" key="3">
    <source>
        <dbReference type="EMBL" id="TRY79279.1"/>
    </source>
</evidence>
<keyword evidence="4" id="KW-1185">Reference proteome</keyword>
<dbReference type="InterPro" id="IPR036452">
    <property type="entry name" value="Ribo_hydro-like"/>
</dbReference>
<comment type="caution">
    <text evidence="3">The sequence shown here is derived from an EMBL/GenBank/DDBJ whole genome shotgun (WGS) entry which is preliminary data.</text>
</comment>
<dbReference type="GO" id="GO:0016799">
    <property type="term" value="F:hydrolase activity, hydrolyzing N-glycosyl compounds"/>
    <property type="evidence" value="ECO:0007669"/>
    <property type="project" value="InterPro"/>
</dbReference>
<evidence type="ECO:0000313" key="4">
    <source>
        <dbReference type="Proteomes" id="UP000318571"/>
    </source>
</evidence>
<dbReference type="EMBL" id="VCGU01000002">
    <property type="protein sequence ID" value="TRY79279.1"/>
    <property type="molecule type" value="Genomic_DNA"/>
</dbReference>